<evidence type="ECO:0000259" key="3">
    <source>
        <dbReference type="Pfam" id="PF04982"/>
    </source>
</evidence>
<name>A0ABW2T0M8_9ACTN</name>
<dbReference type="EMBL" id="JBHTEE010000001">
    <property type="protein sequence ID" value="MFC7601894.1"/>
    <property type="molecule type" value="Genomic_DNA"/>
</dbReference>
<feature type="region of interest" description="Disordered" evidence="1">
    <location>
        <begin position="1"/>
        <end position="72"/>
    </location>
</feature>
<dbReference type="Pfam" id="PF04982">
    <property type="entry name" value="TM_HPP"/>
    <property type="match status" value="1"/>
</dbReference>
<dbReference type="PANTHER" id="PTHR33741">
    <property type="entry name" value="TRANSMEMBRANE PROTEIN DDB_G0269096-RELATED"/>
    <property type="match status" value="1"/>
</dbReference>
<comment type="caution">
    <text evidence="4">The sequence shown here is derived from an EMBL/GenBank/DDBJ whole genome shotgun (WGS) entry which is preliminary data.</text>
</comment>
<protein>
    <submittedName>
        <fullName evidence="4">HPP family protein</fullName>
    </submittedName>
</protein>
<feature type="transmembrane region" description="Helical" evidence="2">
    <location>
        <begin position="152"/>
        <end position="171"/>
    </location>
</feature>
<feature type="domain" description="HPP transmembrane region" evidence="3">
    <location>
        <begin position="120"/>
        <end position="268"/>
    </location>
</feature>
<proteinExistence type="predicted"/>
<keyword evidence="2" id="KW-1133">Transmembrane helix</keyword>
<accession>A0ABW2T0M8</accession>
<dbReference type="InterPro" id="IPR058581">
    <property type="entry name" value="TM_HPP"/>
</dbReference>
<evidence type="ECO:0000313" key="5">
    <source>
        <dbReference type="Proteomes" id="UP001596514"/>
    </source>
</evidence>
<keyword evidence="2" id="KW-0812">Transmembrane</keyword>
<organism evidence="4 5">
    <name type="scientific">Streptosporangium amethystogenes subsp. fukuiense</name>
    <dbReference type="NCBI Taxonomy" id="698418"/>
    <lineage>
        <taxon>Bacteria</taxon>
        <taxon>Bacillati</taxon>
        <taxon>Actinomycetota</taxon>
        <taxon>Actinomycetes</taxon>
        <taxon>Streptosporangiales</taxon>
        <taxon>Streptosporangiaceae</taxon>
        <taxon>Streptosporangium</taxon>
    </lineage>
</organism>
<evidence type="ECO:0000256" key="2">
    <source>
        <dbReference type="SAM" id="Phobius"/>
    </source>
</evidence>
<feature type="transmembrane region" description="Helical" evidence="2">
    <location>
        <begin position="124"/>
        <end position="146"/>
    </location>
</feature>
<keyword evidence="2" id="KW-0472">Membrane</keyword>
<feature type="transmembrane region" description="Helical" evidence="2">
    <location>
        <begin position="236"/>
        <end position="258"/>
    </location>
</feature>
<dbReference type="RefSeq" id="WP_343979759.1">
    <property type="nucleotide sequence ID" value="NZ_BAAAGK010000185.1"/>
</dbReference>
<keyword evidence="5" id="KW-1185">Reference proteome</keyword>
<feature type="transmembrane region" description="Helical" evidence="2">
    <location>
        <begin position="183"/>
        <end position="216"/>
    </location>
</feature>
<sequence length="272" mass="28243">MGVRNFFPADRMRRWTTPFPPQASGPEEVLAAARLDPRAVGDTKEVSPGGRTHPKGPGEAGPDPETGVEPSRPWRTAYVAPPVAFGRDDERTAFVSPASGNDETTATDAWRGLRSRAPARPKTAAIAVFTAGATIALLTLVAFGTVLDQVWLMPPLVASAALVFGAPTLPLSQPRSVIGGQFLAALTGFAVLAVAGSSVWAAAVAGGLALGVTALTRTPHSPAAATATLVVAQQQPLVPFLPILVAATVILVLVGMLVGRSGVTPRYPTYWW</sequence>
<dbReference type="InterPro" id="IPR007065">
    <property type="entry name" value="HPP"/>
</dbReference>
<evidence type="ECO:0000256" key="1">
    <source>
        <dbReference type="SAM" id="MobiDB-lite"/>
    </source>
</evidence>
<dbReference type="PANTHER" id="PTHR33741:SF5">
    <property type="entry name" value="TRANSMEMBRANE PROTEIN DDB_G0269096-RELATED"/>
    <property type="match status" value="1"/>
</dbReference>
<evidence type="ECO:0000313" key="4">
    <source>
        <dbReference type="EMBL" id="MFC7601894.1"/>
    </source>
</evidence>
<reference evidence="5" key="1">
    <citation type="journal article" date="2019" name="Int. J. Syst. Evol. Microbiol.">
        <title>The Global Catalogue of Microorganisms (GCM) 10K type strain sequencing project: providing services to taxonomists for standard genome sequencing and annotation.</title>
        <authorList>
            <consortium name="The Broad Institute Genomics Platform"/>
            <consortium name="The Broad Institute Genome Sequencing Center for Infectious Disease"/>
            <person name="Wu L."/>
            <person name="Ma J."/>
        </authorList>
    </citation>
    <scope>NUCLEOTIDE SEQUENCE [LARGE SCALE GENOMIC DNA]</scope>
    <source>
        <strain evidence="5">JCM 10083</strain>
    </source>
</reference>
<feature type="compositionally biased region" description="Basic and acidic residues" evidence="1">
    <location>
        <begin position="35"/>
        <end position="45"/>
    </location>
</feature>
<dbReference type="Proteomes" id="UP001596514">
    <property type="component" value="Unassembled WGS sequence"/>
</dbReference>
<gene>
    <name evidence="4" type="ORF">ACFQVD_17500</name>
</gene>